<evidence type="ECO:0000256" key="10">
    <source>
        <dbReference type="SAM" id="SignalP"/>
    </source>
</evidence>
<dbReference type="Gene3D" id="2.60.40.1120">
    <property type="entry name" value="Carboxypeptidase-like, regulatory domain"/>
    <property type="match status" value="1"/>
</dbReference>
<evidence type="ECO:0000256" key="5">
    <source>
        <dbReference type="ARBA" id="ARBA00023077"/>
    </source>
</evidence>
<feature type="domain" description="TonB-dependent receptor plug" evidence="12">
    <location>
        <begin position="127"/>
        <end position="242"/>
    </location>
</feature>
<comment type="similarity">
    <text evidence="8 9">Belongs to the TonB-dependent receptor family.</text>
</comment>
<feature type="domain" description="TonB-dependent receptor-like beta-barrel" evidence="11">
    <location>
        <begin position="409"/>
        <end position="886"/>
    </location>
</feature>
<keyword evidence="2 8" id="KW-0813">Transport</keyword>
<evidence type="ECO:0000259" key="11">
    <source>
        <dbReference type="Pfam" id="PF00593"/>
    </source>
</evidence>
<keyword evidence="7 8" id="KW-0998">Cell outer membrane</keyword>
<dbReference type="InterPro" id="IPR000531">
    <property type="entry name" value="Beta-barrel_TonB"/>
</dbReference>
<dbReference type="NCBIfam" id="TIGR04056">
    <property type="entry name" value="OMP_RagA_SusC"/>
    <property type="match status" value="1"/>
</dbReference>
<keyword evidence="4 8" id="KW-0812">Transmembrane</keyword>
<evidence type="ECO:0000256" key="1">
    <source>
        <dbReference type="ARBA" id="ARBA00004571"/>
    </source>
</evidence>
<evidence type="ECO:0000256" key="6">
    <source>
        <dbReference type="ARBA" id="ARBA00023136"/>
    </source>
</evidence>
<dbReference type="PROSITE" id="PS51257">
    <property type="entry name" value="PROKAR_LIPOPROTEIN"/>
    <property type="match status" value="1"/>
</dbReference>
<dbReference type="Proteomes" id="UP000324575">
    <property type="component" value="Unassembled WGS sequence"/>
</dbReference>
<dbReference type="Gene3D" id="2.40.170.20">
    <property type="entry name" value="TonB-dependent receptor, beta-barrel domain"/>
    <property type="match status" value="1"/>
</dbReference>
<keyword evidence="5 9" id="KW-0798">TonB box</keyword>
<proteinExistence type="inferred from homology"/>
<evidence type="ECO:0000256" key="3">
    <source>
        <dbReference type="ARBA" id="ARBA00022452"/>
    </source>
</evidence>
<dbReference type="Pfam" id="PF07715">
    <property type="entry name" value="Plug"/>
    <property type="match status" value="1"/>
</dbReference>
<keyword evidence="6 8" id="KW-0472">Membrane</keyword>
<dbReference type="NCBIfam" id="TIGR04057">
    <property type="entry name" value="SusC_RagA_signa"/>
    <property type="match status" value="1"/>
</dbReference>
<dbReference type="Pfam" id="PF13715">
    <property type="entry name" value="CarbopepD_reg_2"/>
    <property type="match status" value="1"/>
</dbReference>
<evidence type="ECO:0000256" key="7">
    <source>
        <dbReference type="ARBA" id="ARBA00023237"/>
    </source>
</evidence>
<dbReference type="InterPro" id="IPR039426">
    <property type="entry name" value="TonB-dep_rcpt-like"/>
</dbReference>
<dbReference type="AlphaFoldDB" id="A0A5M8NWA6"/>
<name>A0A5M8NWA6_9BACT</name>
<keyword evidence="13" id="KW-0675">Receptor</keyword>
<feature type="signal peptide" evidence="10">
    <location>
        <begin position="1"/>
        <end position="30"/>
    </location>
</feature>
<dbReference type="InterPro" id="IPR023996">
    <property type="entry name" value="TonB-dep_OMP_SusC/RagA"/>
</dbReference>
<dbReference type="Pfam" id="PF00593">
    <property type="entry name" value="TonB_dep_Rec_b-barrel"/>
    <property type="match status" value="1"/>
</dbReference>
<dbReference type="GO" id="GO:0009279">
    <property type="term" value="C:cell outer membrane"/>
    <property type="evidence" value="ECO:0007669"/>
    <property type="project" value="UniProtKB-SubCell"/>
</dbReference>
<comment type="subcellular location">
    <subcellularLocation>
        <location evidence="1 8">Cell outer membrane</location>
        <topology evidence="1 8">Multi-pass membrane protein</topology>
    </subcellularLocation>
</comment>
<gene>
    <name evidence="13" type="ORF">EZS26_002875</name>
</gene>
<protein>
    <submittedName>
        <fullName evidence="13">TonB-dependent receptor SusC</fullName>
    </submittedName>
</protein>
<evidence type="ECO:0000256" key="9">
    <source>
        <dbReference type="RuleBase" id="RU003357"/>
    </source>
</evidence>
<dbReference type="InterPro" id="IPR023997">
    <property type="entry name" value="TonB-dep_OMP_SusC/RagA_CS"/>
</dbReference>
<evidence type="ECO:0000313" key="14">
    <source>
        <dbReference type="Proteomes" id="UP000324575"/>
    </source>
</evidence>
<dbReference type="PROSITE" id="PS52016">
    <property type="entry name" value="TONB_DEPENDENT_REC_3"/>
    <property type="match status" value="1"/>
</dbReference>
<evidence type="ECO:0000256" key="2">
    <source>
        <dbReference type="ARBA" id="ARBA00022448"/>
    </source>
</evidence>
<dbReference type="FunFam" id="2.60.40.1120:FF:000003">
    <property type="entry name" value="Outer membrane protein Omp121"/>
    <property type="match status" value="1"/>
</dbReference>
<accession>A0A5M8NWA6</accession>
<dbReference type="EMBL" id="SNRX01000035">
    <property type="protein sequence ID" value="KAA6300983.1"/>
    <property type="molecule type" value="Genomic_DNA"/>
</dbReference>
<evidence type="ECO:0000256" key="4">
    <source>
        <dbReference type="ARBA" id="ARBA00022692"/>
    </source>
</evidence>
<dbReference type="Gene3D" id="2.170.130.10">
    <property type="entry name" value="TonB-dependent receptor, plug domain"/>
    <property type="match status" value="1"/>
</dbReference>
<evidence type="ECO:0000256" key="8">
    <source>
        <dbReference type="PROSITE-ProRule" id="PRU01360"/>
    </source>
</evidence>
<dbReference type="InterPro" id="IPR012910">
    <property type="entry name" value="Plug_dom"/>
</dbReference>
<evidence type="ECO:0000313" key="13">
    <source>
        <dbReference type="EMBL" id="KAA6300983.1"/>
    </source>
</evidence>
<comment type="caution">
    <text evidence="13">The sequence shown here is derived from an EMBL/GenBank/DDBJ whole genome shotgun (WGS) entry which is preliminary data.</text>
</comment>
<dbReference type="InterPro" id="IPR037066">
    <property type="entry name" value="Plug_dom_sf"/>
</dbReference>
<reference evidence="13 14" key="1">
    <citation type="submission" date="2019-03" db="EMBL/GenBank/DDBJ databases">
        <title>Single cell metagenomics reveals metabolic interactions within the superorganism composed of flagellate Streblomastix strix and complex community of Bacteroidetes bacteria on its surface.</title>
        <authorList>
            <person name="Treitli S.C."/>
            <person name="Kolisko M."/>
            <person name="Husnik F."/>
            <person name="Keeling P."/>
            <person name="Hampl V."/>
        </authorList>
    </citation>
    <scope>NUCLEOTIDE SEQUENCE [LARGE SCALE GENOMIC DNA]</scope>
    <source>
        <strain evidence="13">St1</strain>
    </source>
</reference>
<dbReference type="SUPFAM" id="SSF56935">
    <property type="entry name" value="Porins"/>
    <property type="match status" value="1"/>
</dbReference>
<dbReference type="InterPro" id="IPR008969">
    <property type="entry name" value="CarboxyPept-like_regulatory"/>
</dbReference>
<evidence type="ECO:0000259" key="12">
    <source>
        <dbReference type="Pfam" id="PF07715"/>
    </source>
</evidence>
<keyword evidence="10" id="KW-0732">Signal</keyword>
<dbReference type="SUPFAM" id="SSF49464">
    <property type="entry name" value="Carboxypeptidase regulatory domain-like"/>
    <property type="match status" value="1"/>
</dbReference>
<keyword evidence="3 8" id="KW-1134">Transmembrane beta strand</keyword>
<sequence length="1012" mass="111491">MKRERKEHTTRVKTFLLALTGLLLSCGMFAQSGGDISVKGNVKDPSGESIIGASIFVKGTTSTGTITDFNGNFHLNAPANATLVVSYVGYTTKEIPVNNQTNLNIILQENAELLSEVVVIGYGTVKKGDLTGSVTAIKPDEISKGITISAQDMIMGKIAGVNVTSNNGTPGGGATIRVRGGSSLSASNDPLIVIDGLAMDNDGVKGLPNALALVNPNDIETFTVLKDASATAIYGSRASNGVIIITTKKGTSGAKPKVSYSGNVSAGNIRAKLEVLTGDEYREYITNLYGAGNLPHELGNANTDWQDEIYRMALSQDHNVTVSGGWKNVPYRVSIGYTNQNGILKTSNFERYTASVNLSPSLFDNHLIFNINTKVMYAENQYADGGVVGAATVMDPTRPVRDNTSFKEFAGYWQWTVDSEFNDPNWLLTKNALAPQNPVAALELKDDHAKSTSLIGNVEMDYKFHFFPDVRIHANLGGDYSEGSQTTINSPYSYANHYFGWNGVSEEYKYNLSGNAYLQYTKEFSSQFLDLMAGAEQQHFHRTWHNYGQGTNLLTGEAKDKNDVRGGRHNSLVSYFGRLNYTLVDKYLMTATVRQDGTSRFSDTNGNRWGTFPSVALGWRLKEEAVFKEINTLSDLKLRLGWGITGQQNVSDSDFPYLPQYVDNQNGAYYYFGNERIPITRPNAYNNSLKWEETTTWNGGLDFGFLNGRIAGSVDYYFRETKDLLNTVRIAAGTNFNTQMLSNIGSLENQGVEFSINAKPIVTKELLWDVSYNVTYNKNEITKLTGGSDENYYVATGGVSHGTGSNIQAHKVGYPASSFFVYQQVYDSNGKPIENLFVDRNGDGIINDSDRYMYKKPAADISMGLTSKILWKNWDFSFALRANINNYVYNDVLADRSDVSATGMWSTSGFYSSRPVDAINLGFRGIGDYYMSDYFVQNASFIRCDNITVGYSFASLLKGEAYKGVGGRIYATLQNPFVLTKYTGLDPELNNGIDNNIYPRPMTFLLGVNLQF</sequence>
<organism evidence="13 14">
    <name type="scientific">Candidatus Ordinivivax streblomastigis</name>
    <dbReference type="NCBI Taxonomy" id="2540710"/>
    <lineage>
        <taxon>Bacteria</taxon>
        <taxon>Pseudomonadati</taxon>
        <taxon>Bacteroidota</taxon>
        <taxon>Bacteroidia</taxon>
        <taxon>Bacteroidales</taxon>
        <taxon>Candidatus Ordinivivax</taxon>
    </lineage>
</organism>
<feature type="chain" id="PRO_5024340060" evidence="10">
    <location>
        <begin position="31"/>
        <end position="1012"/>
    </location>
</feature>
<dbReference type="InterPro" id="IPR036942">
    <property type="entry name" value="Beta-barrel_TonB_sf"/>
</dbReference>